<dbReference type="WBParaSite" id="EgrG_002013900">
    <property type="protein sequence ID" value="EgrG_002013900"/>
    <property type="gene ID" value="EgrG_002013900"/>
</dbReference>
<gene>
    <name evidence="2" type="ORF">EgrG_002013900</name>
</gene>
<keyword evidence="1" id="KW-1133">Transmembrane helix</keyword>
<name>A0A068WBU4_ECHGR</name>
<evidence type="ECO:0000313" key="4">
    <source>
        <dbReference type="WBParaSite" id="EgrG_002013900"/>
    </source>
</evidence>
<evidence type="ECO:0000313" key="3">
    <source>
        <dbReference type="Proteomes" id="UP000492820"/>
    </source>
</evidence>
<evidence type="ECO:0000256" key="1">
    <source>
        <dbReference type="SAM" id="Phobius"/>
    </source>
</evidence>
<reference evidence="2" key="2">
    <citation type="submission" date="2014-06" db="EMBL/GenBank/DDBJ databases">
        <authorList>
            <person name="Aslett M."/>
        </authorList>
    </citation>
    <scope>NUCLEOTIDE SEQUENCE</scope>
</reference>
<accession>A0A068WBU4</accession>
<proteinExistence type="predicted"/>
<sequence>MYLYFNILSPKEAWHIEQQDMEGCTPLMLAAEIGEADMGVALLAASEWSRFTPSRCSLCVNSSVTKNVFLVMLLQFSALLHRKYRNYVVCCYLFVWVVLSVSAFDCLITLICMLCRHCMRVIFQVPLWPGAKVYAKTKEKGKNAALSIVTVHEHGEIR</sequence>
<protein>
    <submittedName>
        <fullName evidence="4">ANK_REP_REGION domain-containing protein</fullName>
    </submittedName>
</protein>
<dbReference type="EMBL" id="LK028576">
    <property type="protein sequence ID" value="CDS15146.1"/>
    <property type="molecule type" value="Genomic_DNA"/>
</dbReference>
<dbReference type="AlphaFoldDB" id="A0A068WBU4"/>
<feature type="transmembrane region" description="Helical" evidence="1">
    <location>
        <begin position="86"/>
        <end position="114"/>
    </location>
</feature>
<dbReference type="Proteomes" id="UP000492820">
    <property type="component" value="Unassembled WGS sequence"/>
</dbReference>
<keyword evidence="1" id="KW-0472">Membrane</keyword>
<reference evidence="2 3" key="1">
    <citation type="journal article" date="2013" name="Nature">
        <title>The genomes of four tapeworm species reveal adaptations to parasitism.</title>
        <authorList>
            <person name="Tsai I.J."/>
            <person name="Zarowiecki M."/>
            <person name="Holroyd N."/>
            <person name="Garciarrubio A."/>
            <person name="Sanchez-Flores A."/>
            <person name="Brooks K.L."/>
            <person name="Tracey A."/>
            <person name="Bobes R.J."/>
            <person name="Fragoso G."/>
            <person name="Sciutto E."/>
            <person name="Aslett M."/>
            <person name="Beasley H."/>
            <person name="Bennett H.M."/>
            <person name="Cai J."/>
            <person name="Camicia F."/>
            <person name="Clark R."/>
            <person name="Cucher M."/>
            <person name="De Silva N."/>
            <person name="Day T.A."/>
            <person name="Deplazes P."/>
            <person name="Estrada K."/>
            <person name="Fernandez C."/>
            <person name="Holland P.W."/>
            <person name="Hou J."/>
            <person name="Hu S."/>
            <person name="Huckvale T."/>
            <person name="Hung S.S."/>
            <person name="Kamenetzky L."/>
            <person name="Keane J.A."/>
            <person name="Kiss F."/>
            <person name="Koziol U."/>
            <person name="Lambert O."/>
            <person name="Liu K."/>
            <person name="Luo X."/>
            <person name="Luo Y."/>
            <person name="Macchiaroli N."/>
            <person name="Nichol S."/>
            <person name="Paps J."/>
            <person name="Parkinson J."/>
            <person name="Pouchkina-Stantcheva N."/>
            <person name="Riddiford N."/>
            <person name="Rosenzvit M."/>
            <person name="Salinas G."/>
            <person name="Wasmuth J.D."/>
            <person name="Zamanian M."/>
            <person name="Zheng Y."/>
            <person name="Cai X."/>
            <person name="Soberon X."/>
            <person name="Olson P.D."/>
            <person name="Laclette J.P."/>
            <person name="Brehm K."/>
            <person name="Berriman M."/>
            <person name="Garciarrubio A."/>
            <person name="Bobes R.J."/>
            <person name="Fragoso G."/>
            <person name="Sanchez-Flores A."/>
            <person name="Estrada K."/>
            <person name="Cevallos M.A."/>
            <person name="Morett E."/>
            <person name="Gonzalez V."/>
            <person name="Portillo T."/>
            <person name="Ochoa-Leyva A."/>
            <person name="Jose M.V."/>
            <person name="Sciutto E."/>
            <person name="Landa A."/>
            <person name="Jimenez L."/>
            <person name="Valdes V."/>
            <person name="Carrero J.C."/>
            <person name="Larralde C."/>
            <person name="Morales-Montor J."/>
            <person name="Limon-Lason J."/>
            <person name="Soberon X."/>
            <person name="Laclette J.P."/>
        </authorList>
    </citation>
    <scope>NUCLEOTIDE SEQUENCE [LARGE SCALE GENOMIC DNA]</scope>
</reference>
<keyword evidence="1" id="KW-0812">Transmembrane</keyword>
<evidence type="ECO:0000313" key="2">
    <source>
        <dbReference type="EMBL" id="CDS15146.1"/>
    </source>
</evidence>
<organism evidence="2">
    <name type="scientific">Echinococcus granulosus</name>
    <name type="common">Hydatid tapeworm</name>
    <dbReference type="NCBI Taxonomy" id="6210"/>
    <lineage>
        <taxon>Eukaryota</taxon>
        <taxon>Metazoa</taxon>
        <taxon>Spiralia</taxon>
        <taxon>Lophotrochozoa</taxon>
        <taxon>Platyhelminthes</taxon>
        <taxon>Cestoda</taxon>
        <taxon>Eucestoda</taxon>
        <taxon>Cyclophyllidea</taxon>
        <taxon>Taeniidae</taxon>
        <taxon>Echinococcus</taxon>
        <taxon>Echinococcus granulosus group</taxon>
    </lineage>
</organism>
<reference evidence="4" key="3">
    <citation type="submission" date="2020-10" db="UniProtKB">
        <authorList>
            <consortium name="WormBaseParasite"/>
        </authorList>
    </citation>
    <scope>IDENTIFICATION</scope>
</reference>